<dbReference type="InterPro" id="IPR001279">
    <property type="entry name" value="Metallo-B-lactamas"/>
</dbReference>
<dbReference type="Gene3D" id="3.60.15.10">
    <property type="entry name" value="Ribonuclease Z/Hydroxyacylglutathione hydrolase-like"/>
    <property type="match status" value="1"/>
</dbReference>
<dbReference type="PANTHER" id="PTHR47619:SF1">
    <property type="entry name" value="EXODEOXYRIBONUCLEASE WALJ"/>
    <property type="match status" value="1"/>
</dbReference>
<keyword evidence="3" id="KW-1185">Reference proteome</keyword>
<dbReference type="InterPro" id="IPR036866">
    <property type="entry name" value="RibonucZ/Hydroxyglut_hydro"/>
</dbReference>
<protein>
    <submittedName>
        <fullName evidence="2">Metallo-beta-lactamase domain protein</fullName>
    </submittedName>
</protein>
<accession>E7RRY8</accession>
<organism evidence="2 3">
    <name type="scientific">Hoylesella oralis ATCC 33269</name>
    <dbReference type="NCBI Taxonomy" id="873533"/>
    <lineage>
        <taxon>Bacteria</taxon>
        <taxon>Pseudomonadati</taxon>
        <taxon>Bacteroidota</taxon>
        <taxon>Bacteroidia</taxon>
        <taxon>Bacteroidales</taxon>
        <taxon>Prevotellaceae</taxon>
        <taxon>Hoylesella</taxon>
    </lineage>
</organism>
<feature type="domain" description="Metallo-beta-lactamase" evidence="1">
    <location>
        <begin position="12"/>
        <end position="184"/>
    </location>
</feature>
<dbReference type="Proteomes" id="UP000005580">
    <property type="component" value="Unassembled WGS sequence"/>
</dbReference>
<evidence type="ECO:0000313" key="2">
    <source>
        <dbReference type="EMBL" id="EFZ37026.1"/>
    </source>
</evidence>
<dbReference type="PANTHER" id="PTHR47619">
    <property type="entry name" value="METALLO-HYDROLASE YYCJ-RELATED"/>
    <property type="match status" value="1"/>
</dbReference>
<dbReference type="RefSeq" id="WP_004370129.1">
    <property type="nucleotide sequence ID" value="NZ_GL833119.1"/>
</dbReference>
<reference evidence="2" key="1">
    <citation type="submission" date="2011-01" db="EMBL/GenBank/DDBJ databases">
        <authorList>
            <person name="Muzny D."/>
            <person name="Qin X."/>
            <person name="Buhay C."/>
            <person name="Dugan-Rocha S."/>
            <person name="Ding Y."/>
            <person name="Chen G."/>
            <person name="Hawes A."/>
            <person name="Holder M."/>
            <person name="Jhangiani S."/>
            <person name="Johnson A."/>
            <person name="Khan Z."/>
            <person name="Li Z."/>
            <person name="Liu W."/>
            <person name="Liu X."/>
            <person name="Perez L."/>
            <person name="Shen H."/>
            <person name="Wang Q."/>
            <person name="Watt J."/>
            <person name="Xi L."/>
            <person name="Xin Y."/>
            <person name="Zhou J."/>
            <person name="Deng J."/>
            <person name="Jiang H."/>
            <person name="Liu Y."/>
            <person name="Qu J."/>
            <person name="Song X.-Z."/>
            <person name="Zhang L."/>
            <person name="Villasana D."/>
            <person name="Johnson A."/>
            <person name="Liu J."/>
            <person name="Liyanage D."/>
            <person name="Lorensuhewa L."/>
            <person name="Robinson T."/>
            <person name="Song A."/>
            <person name="Song B.-B."/>
            <person name="Dinh H."/>
            <person name="Thornton R."/>
            <person name="Coyle M."/>
            <person name="Francisco L."/>
            <person name="Jackson L."/>
            <person name="Javaid M."/>
            <person name="Korchina V."/>
            <person name="Kovar C."/>
            <person name="Mata R."/>
            <person name="Mathew T."/>
            <person name="Ngo R."/>
            <person name="Nguyen L."/>
            <person name="Nguyen N."/>
            <person name="Okwuonu G."/>
            <person name="Ongeri F."/>
            <person name="Pham C."/>
            <person name="Simmons D."/>
            <person name="Wilczek-Boney K."/>
            <person name="Hale W."/>
            <person name="Jakkamsetti A."/>
            <person name="Pham P."/>
            <person name="Ruth R."/>
            <person name="San Lucas F."/>
            <person name="Warren J."/>
            <person name="Zhang J."/>
            <person name="Zhao Z."/>
            <person name="Zhou C."/>
            <person name="Zhu D."/>
            <person name="Lee S."/>
            <person name="Bess C."/>
            <person name="Blankenburg K."/>
            <person name="Forbes L."/>
            <person name="Fu Q."/>
            <person name="Gubbala S."/>
            <person name="Hirani K."/>
            <person name="Jayaseelan J.C."/>
            <person name="Lara F."/>
            <person name="Munidasa M."/>
            <person name="Palculict T."/>
            <person name="Patil S."/>
            <person name="Pu L.-L."/>
            <person name="Saada N."/>
            <person name="Tang L."/>
            <person name="Weissenberger G."/>
            <person name="Zhu Y."/>
            <person name="Hemphill L."/>
            <person name="Shang Y."/>
            <person name="Youmans B."/>
            <person name="Ayvaz T."/>
            <person name="Ross M."/>
            <person name="Santibanez J."/>
            <person name="Aqrawi P."/>
            <person name="Gross S."/>
            <person name="Joshi V."/>
            <person name="Fowler G."/>
            <person name="Nazareth L."/>
            <person name="Reid J."/>
            <person name="Worley K."/>
            <person name="Petrosino J."/>
            <person name="Highlander S."/>
            <person name="Gibbs R."/>
        </authorList>
    </citation>
    <scope>NUCLEOTIDE SEQUENCE [LARGE SCALE GENOMIC DNA]</scope>
    <source>
        <strain evidence="2">ATCC 33269</strain>
    </source>
</reference>
<proteinExistence type="predicted"/>
<dbReference type="EMBL" id="AEPE02000005">
    <property type="protein sequence ID" value="EFZ37026.1"/>
    <property type="molecule type" value="Genomic_DNA"/>
</dbReference>
<dbReference type="HOGENOM" id="CLU_073253_0_0_10"/>
<evidence type="ECO:0000259" key="1">
    <source>
        <dbReference type="SMART" id="SM00849"/>
    </source>
</evidence>
<dbReference type="SMART" id="SM00849">
    <property type="entry name" value="Lactamase_B"/>
    <property type="match status" value="1"/>
</dbReference>
<dbReference type="SUPFAM" id="SSF56281">
    <property type="entry name" value="Metallo-hydrolase/oxidoreductase"/>
    <property type="match status" value="1"/>
</dbReference>
<dbReference type="STRING" id="28134.SAMN05444288_1223"/>
<dbReference type="AlphaFoldDB" id="E7RRY8"/>
<dbReference type="Pfam" id="PF12706">
    <property type="entry name" value="Lactamase_B_2"/>
    <property type="match status" value="1"/>
</dbReference>
<comment type="caution">
    <text evidence="2">The sequence shown here is derived from an EMBL/GenBank/DDBJ whole genome shotgun (WGS) entry which is preliminary data.</text>
</comment>
<dbReference type="eggNOG" id="COG1235">
    <property type="taxonomic scope" value="Bacteria"/>
</dbReference>
<gene>
    <name evidence="2" type="ORF">HMPREF0663_11939</name>
</gene>
<name>E7RRY8_9BACT</name>
<evidence type="ECO:0000313" key="3">
    <source>
        <dbReference type="Proteomes" id="UP000005580"/>
    </source>
</evidence>
<dbReference type="InterPro" id="IPR052533">
    <property type="entry name" value="WalJ/YycJ-like"/>
</dbReference>
<sequence>MLKFISFGSGSSGNCYCLFTENDGLMIDSGVGIRILKKHFREYGLSLSAIHHILITHDHTDHVKSVGSISRDYNLPVYATHKVHVGIEQNYCVRNKIAPERVEIVEKDVSIQVGEFIVTPFEVPHDSSDNVGYKIEHGGITFCLITDAGHLTEEMKQSIGEANYLVIEANHDEEMLASGPYPQHLQTRISGPTGHLSNNDCATALTENATEHLRHVWLCHLSGENNHPELARKTVEHMLRSHGIIAGKDFLLDVLKRKTPSLLYDLE</sequence>